<feature type="chain" id="PRO_5046721551" description="Lipoprotein" evidence="1">
    <location>
        <begin position="29"/>
        <end position="179"/>
    </location>
</feature>
<protein>
    <recommendedName>
        <fullName evidence="4">Lipoprotein</fullName>
    </recommendedName>
</protein>
<sequence>MKLKHIHIKRKQIVPLAAAFILAACTSAAPLPRLAQAWPQQDEVRWFKLVQTAEDGRILQTSLLAVQPDGSDGLRFVQTDALGAPLARQTVSRKGWANDGFVAPNRRAQQVFAAVVPLIDPQAAVYPQPHVEKQGAADIYFQNGKEMWRIVRQNDAAVMMFPDRSVWQLTPLDNGQTEP</sequence>
<feature type="signal peptide" evidence="1">
    <location>
        <begin position="1"/>
        <end position="28"/>
    </location>
</feature>
<evidence type="ECO:0000313" key="3">
    <source>
        <dbReference type="Proteomes" id="UP000829817"/>
    </source>
</evidence>
<reference evidence="2 3" key="1">
    <citation type="journal article" date="2022" name="Res Sq">
        <title>Evolution of multicellular longitudinally dividing oral cavity symbionts (Neisseriaceae).</title>
        <authorList>
            <person name="Nyongesa S."/>
            <person name="Weber P."/>
            <person name="Bernet E."/>
            <person name="Pullido F."/>
            <person name="Nieckarz M."/>
            <person name="Delaby M."/>
            <person name="Nieves C."/>
            <person name="Viehboeck T."/>
            <person name="Krause N."/>
            <person name="Rivera-Millot A."/>
            <person name="Nakamura A."/>
            <person name="Vischer N."/>
            <person name="VanNieuwenhze M."/>
            <person name="Brun Y."/>
            <person name="Cava F."/>
            <person name="Bulgheresi S."/>
            <person name="Veyrier F."/>
        </authorList>
    </citation>
    <scope>NUCLEOTIDE SEQUENCE [LARGE SCALE GENOMIC DNA]</scope>
    <source>
        <strain evidence="2 3">CCUG 63373m</strain>
    </source>
</reference>
<name>A0ABY4DWM7_9NEIS</name>
<dbReference type="Proteomes" id="UP000829817">
    <property type="component" value="Chromosome"/>
</dbReference>
<dbReference type="RefSeq" id="WP_244787443.1">
    <property type="nucleotide sequence ID" value="NZ_CP091508.1"/>
</dbReference>
<keyword evidence="1" id="KW-0732">Signal</keyword>
<keyword evidence="3" id="KW-1185">Reference proteome</keyword>
<dbReference type="PROSITE" id="PS51257">
    <property type="entry name" value="PROKAR_LIPOPROTEIN"/>
    <property type="match status" value="1"/>
</dbReference>
<evidence type="ECO:0000313" key="2">
    <source>
        <dbReference type="EMBL" id="UOO83099.1"/>
    </source>
</evidence>
<accession>A0ABY4DWM7</accession>
<gene>
    <name evidence="2" type="ORF">LVJ83_06475</name>
</gene>
<proteinExistence type="predicted"/>
<evidence type="ECO:0000256" key="1">
    <source>
        <dbReference type="SAM" id="SignalP"/>
    </source>
</evidence>
<dbReference type="EMBL" id="CP091508">
    <property type="protein sequence ID" value="UOO83099.1"/>
    <property type="molecule type" value="Genomic_DNA"/>
</dbReference>
<evidence type="ECO:0008006" key="4">
    <source>
        <dbReference type="Google" id="ProtNLM"/>
    </source>
</evidence>
<organism evidence="2 3">
    <name type="scientific">Uruburuella testudinis</name>
    <dbReference type="NCBI Taxonomy" id="1282863"/>
    <lineage>
        <taxon>Bacteria</taxon>
        <taxon>Pseudomonadati</taxon>
        <taxon>Pseudomonadota</taxon>
        <taxon>Betaproteobacteria</taxon>
        <taxon>Neisseriales</taxon>
        <taxon>Neisseriaceae</taxon>
        <taxon>Uruburuella</taxon>
    </lineage>
</organism>